<evidence type="ECO:0000313" key="11">
    <source>
        <dbReference type="Proteomes" id="UP000271031"/>
    </source>
</evidence>
<dbReference type="InterPro" id="IPR027417">
    <property type="entry name" value="P-loop_NTPase"/>
</dbReference>
<dbReference type="Proteomes" id="UP000271031">
    <property type="component" value="Unassembled WGS sequence"/>
</dbReference>
<dbReference type="GO" id="GO:0009378">
    <property type="term" value="F:four-way junction helicase activity"/>
    <property type="evidence" value="ECO:0007669"/>
    <property type="project" value="TreeGrafter"/>
</dbReference>
<dbReference type="Pfam" id="PF00271">
    <property type="entry name" value="Helicase_C"/>
    <property type="match status" value="1"/>
</dbReference>
<dbReference type="InterPro" id="IPR001650">
    <property type="entry name" value="Helicase_C-like"/>
</dbReference>
<evidence type="ECO:0000256" key="6">
    <source>
        <dbReference type="ARBA" id="ARBA00034617"/>
    </source>
</evidence>
<sequence>MNDWDELTTWLEDDRYLPQFENPFYIRLFQAVKEGAQGRDLAALIRGVIRHEAEKNGVDRCILKVPRTQKWPDREIYEKMGMVIFEERDDCYLLYALPWSPQWLPHSKGEEPDRPLFGLIHRSHLKEVSGDPFLTEVGRQSYRCAPQRDAIRTILTSPNNATILINLPTGSGKSLCGQLPALLFSKQEGVTVVVVPTVALALDQERALMPFINHESAYFSSNSRLSENDAIRSRIMNGTQRVVFASPESVMQALDFSLQVAAKKGYFKMLVIDEAHTVDSWGDSFRPAFQELAGWRRMMLRKALEPFRTLLLSATVTESCLDTLETLFAGPGIFDSYSAVTLRPEPAYWQAKCTNQNEKKERLIESIDYLPRPLIVYTTEVKHAIKLFSEIRTEGYNRVRVFHGDTKQNEREAIIEDWHHRRIDIVVATSAFGLGVDQGEVRAVIHACVPESIDRFYQEVGRGGRDGRACMSLMLYDYDDIQLARKMSAPRLISIEKGRPRWERMFTNKRTIPEAPDKFLLPVTISSGIDPDRIDQKNDYNEQWHLRTLTMLSRMGVLEFDWEDIGASEEGEENHWRIVRMLRHDHMGDEFWEEVEQYRKSSKRSDRDEFSLMERLLKSGECISNLLKEIYSIQPSMNQDYLRREVYVAPACGGCPACRLEHRKPGSPALNRYPLQWPPFDTITGLLRRYLDPASHQLVLLRESGNGGKQTIGMSEKLSMLRMVYWFVNQGIKHIVASENILNWLREDVTLSDRYILFTSKMHEYNALTRVKWKIPTLVIHECRTDNEMVYRWLKSENVREYPTIFMIPEDMDHPLRIGQRLSDSLDIRNYRYDAFKQEVGL</sequence>
<keyword evidence="4" id="KW-0238">DNA-binding</keyword>
<keyword evidence="10" id="KW-0347">Helicase</keyword>
<evidence type="ECO:0000256" key="4">
    <source>
        <dbReference type="ARBA" id="ARBA00023125"/>
    </source>
</evidence>
<dbReference type="RefSeq" id="WP_122916224.1">
    <property type="nucleotide sequence ID" value="NZ_RHHQ01000003.1"/>
</dbReference>
<feature type="domain" description="Helicase ATP-binding" evidence="8">
    <location>
        <begin position="154"/>
        <end position="334"/>
    </location>
</feature>
<dbReference type="EC" id="5.6.2.4" evidence="7"/>
<dbReference type="AlphaFoldDB" id="A0A3M8DYB8"/>
<dbReference type="SUPFAM" id="SSF52540">
    <property type="entry name" value="P-loop containing nucleoside triphosphate hydrolases"/>
    <property type="match status" value="1"/>
</dbReference>
<dbReference type="SMART" id="SM00490">
    <property type="entry name" value="HELICc"/>
    <property type="match status" value="1"/>
</dbReference>
<evidence type="ECO:0000256" key="1">
    <source>
        <dbReference type="ARBA" id="ARBA00005446"/>
    </source>
</evidence>
<dbReference type="InterPro" id="IPR014001">
    <property type="entry name" value="Helicase_ATP-bd"/>
</dbReference>
<dbReference type="PROSITE" id="PS51194">
    <property type="entry name" value="HELICASE_CTER"/>
    <property type="match status" value="1"/>
</dbReference>
<evidence type="ECO:0000256" key="3">
    <source>
        <dbReference type="ARBA" id="ARBA00022840"/>
    </source>
</evidence>
<dbReference type="EMBL" id="RHHQ01000003">
    <property type="protein sequence ID" value="RNB92519.1"/>
    <property type="molecule type" value="Genomic_DNA"/>
</dbReference>
<dbReference type="PANTHER" id="PTHR13710:SF105">
    <property type="entry name" value="ATP-DEPENDENT DNA HELICASE Q1"/>
    <property type="match status" value="1"/>
</dbReference>
<comment type="catalytic activity">
    <reaction evidence="6">
        <text>Couples ATP hydrolysis with the unwinding of duplex DNA by translocating in the 3'-5' direction.</text>
        <dbReference type="EC" id="5.6.2.4"/>
    </reaction>
</comment>
<evidence type="ECO:0000256" key="2">
    <source>
        <dbReference type="ARBA" id="ARBA00022741"/>
    </source>
</evidence>
<comment type="caution">
    <text evidence="10">The sequence shown here is derived from an EMBL/GenBank/DDBJ whole genome shotgun (WGS) entry which is preliminary data.</text>
</comment>
<reference evidence="10 11" key="1">
    <citation type="submission" date="2018-10" db="EMBL/GenBank/DDBJ databases">
        <title>Phylogenomics of Brevibacillus.</title>
        <authorList>
            <person name="Dunlap C."/>
        </authorList>
    </citation>
    <scope>NUCLEOTIDE SEQUENCE [LARGE SCALE GENOMIC DNA]</scope>
    <source>
        <strain evidence="10 11">JCM 15716</strain>
    </source>
</reference>
<dbReference type="PROSITE" id="PS51192">
    <property type="entry name" value="HELICASE_ATP_BIND_1"/>
    <property type="match status" value="1"/>
</dbReference>
<dbReference type="NCBIfam" id="NF041063">
    <property type="entry name" value="DpdF"/>
    <property type="match status" value="1"/>
</dbReference>
<dbReference type="Gene3D" id="3.40.50.300">
    <property type="entry name" value="P-loop containing nucleotide triphosphate hydrolases"/>
    <property type="match status" value="2"/>
</dbReference>
<dbReference type="PANTHER" id="PTHR13710">
    <property type="entry name" value="DNA HELICASE RECQ FAMILY MEMBER"/>
    <property type="match status" value="1"/>
</dbReference>
<proteinExistence type="inferred from homology"/>
<dbReference type="GO" id="GO:0043138">
    <property type="term" value="F:3'-5' DNA helicase activity"/>
    <property type="evidence" value="ECO:0007669"/>
    <property type="project" value="UniProtKB-EC"/>
</dbReference>
<evidence type="ECO:0000259" key="9">
    <source>
        <dbReference type="PROSITE" id="PS51194"/>
    </source>
</evidence>
<organism evidence="10 11">
    <name type="scientific">Brevibacillus fluminis</name>
    <dbReference type="NCBI Taxonomy" id="511487"/>
    <lineage>
        <taxon>Bacteria</taxon>
        <taxon>Bacillati</taxon>
        <taxon>Bacillota</taxon>
        <taxon>Bacilli</taxon>
        <taxon>Bacillales</taxon>
        <taxon>Paenibacillaceae</taxon>
        <taxon>Brevibacillus</taxon>
    </lineage>
</organism>
<keyword evidence="11" id="KW-1185">Reference proteome</keyword>
<dbReference type="GO" id="GO:0000724">
    <property type="term" value="P:double-strand break repair via homologous recombination"/>
    <property type="evidence" value="ECO:0007669"/>
    <property type="project" value="TreeGrafter"/>
</dbReference>
<evidence type="ECO:0000313" key="10">
    <source>
        <dbReference type="EMBL" id="RNB92519.1"/>
    </source>
</evidence>
<dbReference type="Pfam" id="PF00270">
    <property type="entry name" value="DEAD"/>
    <property type="match status" value="1"/>
</dbReference>
<dbReference type="InterPro" id="IPR011545">
    <property type="entry name" value="DEAD/DEAH_box_helicase_dom"/>
</dbReference>
<protein>
    <recommendedName>
        <fullName evidence="7">DNA 3'-5' helicase</fullName>
        <ecNumber evidence="7">5.6.2.4</ecNumber>
    </recommendedName>
</protein>
<dbReference type="SMART" id="SM00487">
    <property type="entry name" value="DEXDc"/>
    <property type="match status" value="1"/>
</dbReference>
<dbReference type="GO" id="GO:0005694">
    <property type="term" value="C:chromosome"/>
    <property type="evidence" value="ECO:0007669"/>
    <property type="project" value="TreeGrafter"/>
</dbReference>
<keyword evidence="5" id="KW-0413">Isomerase</keyword>
<evidence type="ECO:0000256" key="5">
    <source>
        <dbReference type="ARBA" id="ARBA00023235"/>
    </source>
</evidence>
<dbReference type="GO" id="GO:0005737">
    <property type="term" value="C:cytoplasm"/>
    <property type="evidence" value="ECO:0007669"/>
    <property type="project" value="TreeGrafter"/>
</dbReference>
<accession>A0A3M8DYB8</accession>
<evidence type="ECO:0000256" key="7">
    <source>
        <dbReference type="ARBA" id="ARBA00034808"/>
    </source>
</evidence>
<comment type="similarity">
    <text evidence="1">Belongs to the helicase family. RecQ subfamily.</text>
</comment>
<evidence type="ECO:0000259" key="8">
    <source>
        <dbReference type="PROSITE" id="PS51192"/>
    </source>
</evidence>
<dbReference type="GO" id="GO:0005524">
    <property type="term" value="F:ATP binding"/>
    <property type="evidence" value="ECO:0007669"/>
    <property type="project" value="UniProtKB-KW"/>
</dbReference>
<keyword evidence="10" id="KW-0378">Hydrolase</keyword>
<dbReference type="GO" id="GO:0003677">
    <property type="term" value="F:DNA binding"/>
    <property type="evidence" value="ECO:0007669"/>
    <property type="project" value="UniProtKB-KW"/>
</dbReference>
<dbReference type="OrthoDB" id="9763310at2"/>
<keyword evidence="3" id="KW-0067">ATP-binding</keyword>
<keyword evidence="2" id="KW-0547">Nucleotide-binding</keyword>
<gene>
    <name evidence="10" type="ORF">EDM56_02150</name>
</gene>
<name>A0A3M8DYB8_9BACL</name>
<feature type="domain" description="Helicase C-terminal" evidence="9">
    <location>
        <begin position="362"/>
        <end position="513"/>
    </location>
</feature>